<feature type="domain" description="Phosphoribulokinase/uridine kinase" evidence="6">
    <location>
        <begin position="1"/>
        <end position="179"/>
    </location>
</feature>
<dbReference type="Gene3D" id="3.40.50.300">
    <property type="entry name" value="P-loop containing nucleotide triphosphate hydrolases"/>
    <property type="match status" value="1"/>
</dbReference>
<sequence length="192" mass="22080">GSGKTSLAKGILAEYGEGEVVVIEQDSYYNDLSHILYEERVDQNYDHPDSIDIDLFESHLQQLLDGKTIAIPTYDFSTHVRMDKTTPITQHHVIVVEGILTLHYPQLRKLFTIKIFVDTPADIRFIRRLTRDIHERGRTPESVNKQYLSTVRPMHEQFVEPSKYYADLIIPEGGENKVAIDLIRTKIDSILS</sequence>
<proteinExistence type="predicted"/>
<dbReference type="EC" id="2.7.1.48" evidence="2"/>
<keyword evidence="5" id="KW-0418">Kinase</keyword>
<accession>A0A382LP74</accession>
<feature type="non-terminal residue" evidence="7">
    <location>
        <position position="1"/>
    </location>
</feature>
<dbReference type="GO" id="GO:0004849">
    <property type="term" value="F:uridine kinase activity"/>
    <property type="evidence" value="ECO:0007669"/>
    <property type="project" value="UniProtKB-EC"/>
</dbReference>
<keyword evidence="4" id="KW-0547">Nucleotide-binding</keyword>
<reference evidence="7" key="1">
    <citation type="submission" date="2018-05" db="EMBL/GenBank/DDBJ databases">
        <authorList>
            <person name="Lanie J.A."/>
            <person name="Ng W.-L."/>
            <person name="Kazmierczak K.M."/>
            <person name="Andrzejewski T.M."/>
            <person name="Davidsen T.M."/>
            <person name="Wayne K.J."/>
            <person name="Tettelin H."/>
            <person name="Glass J.I."/>
            <person name="Rusch D."/>
            <person name="Podicherti R."/>
            <person name="Tsui H.-C.T."/>
            <person name="Winkler M.E."/>
        </authorList>
    </citation>
    <scope>NUCLEOTIDE SEQUENCE</scope>
</reference>
<gene>
    <name evidence="7" type="ORF">METZ01_LOCUS291382</name>
</gene>
<dbReference type="GO" id="GO:0044206">
    <property type="term" value="P:UMP salvage"/>
    <property type="evidence" value="ECO:0007669"/>
    <property type="project" value="UniProtKB-UniPathway"/>
</dbReference>
<organism evidence="7">
    <name type="scientific">marine metagenome</name>
    <dbReference type="NCBI Taxonomy" id="408172"/>
    <lineage>
        <taxon>unclassified sequences</taxon>
        <taxon>metagenomes</taxon>
        <taxon>ecological metagenomes</taxon>
    </lineage>
</organism>
<dbReference type="NCBIfam" id="NF004018">
    <property type="entry name" value="PRK05480.1"/>
    <property type="match status" value="1"/>
</dbReference>
<dbReference type="EMBL" id="UINC01088372">
    <property type="protein sequence ID" value="SVC38528.1"/>
    <property type="molecule type" value="Genomic_DNA"/>
</dbReference>
<dbReference type="PANTHER" id="PTHR10285">
    <property type="entry name" value="URIDINE KINASE"/>
    <property type="match status" value="1"/>
</dbReference>
<dbReference type="Pfam" id="PF00485">
    <property type="entry name" value="PRK"/>
    <property type="match status" value="1"/>
</dbReference>
<evidence type="ECO:0000256" key="5">
    <source>
        <dbReference type="ARBA" id="ARBA00022777"/>
    </source>
</evidence>
<evidence type="ECO:0000256" key="1">
    <source>
        <dbReference type="ARBA" id="ARBA00004690"/>
    </source>
</evidence>
<dbReference type="InterPro" id="IPR006083">
    <property type="entry name" value="PRK/URK"/>
</dbReference>
<dbReference type="PRINTS" id="PR00988">
    <property type="entry name" value="URIDINKINASE"/>
</dbReference>
<keyword evidence="3" id="KW-0808">Transferase</keyword>
<evidence type="ECO:0000259" key="6">
    <source>
        <dbReference type="Pfam" id="PF00485"/>
    </source>
</evidence>
<evidence type="ECO:0000256" key="3">
    <source>
        <dbReference type="ARBA" id="ARBA00022679"/>
    </source>
</evidence>
<comment type="pathway">
    <text evidence="1">Pyrimidine metabolism; UMP biosynthesis via salvage pathway; UMP from uridine: step 1/1.</text>
</comment>
<dbReference type="NCBIfam" id="TIGR00235">
    <property type="entry name" value="udk"/>
    <property type="match status" value="1"/>
</dbReference>
<dbReference type="UniPathway" id="UPA00574">
    <property type="reaction ID" value="UER00637"/>
</dbReference>
<dbReference type="CDD" id="cd02023">
    <property type="entry name" value="UMPK"/>
    <property type="match status" value="1"/>
</dbReference>
<protein>
    <recommendedName>
        <fullName evidence="2">uridine/cytidine kinase</fullName>
        <ecNumber evidence="2">2.7.1.48</ecNumber>
    </recommendedName>
</protein>
<evidence type="ECO:0000256" key="4">
    <source>
        <dbReference type="ARBA" id="ARBA00022741"/>
    </source>
</evidence>
<evidence type="ECO:0000313" key="7">
    <source>
        <dbReference type="EMBL" id="SVC38528.1"/>
    </source>
</evidence>
<dbReference type="InterPro" id="IPR000764">
    <property type="entry name" value="Uridine_kinase-like"/>
</dbReference>
<dbReference type="InterPro" id="IPR027417">
    <property type="entry name" value="P-loop_NTPase"/>
</dbReference>
<evidence type="ECO:0000256" key="2">
    <source>
        <dbReference type="ARBA" id="ARBA00012137"/>
    </source>
</evidence>
<dbReference type="AlphaFoldDB" id="A0A382LP74"/>
<dbReference type="GO" id="GO:0005524">
    <property type="term" value="F:ATP binding"/>
    <property type="evidence" value="ECO:0007669"/>
    <property type="project" value="InterPro"/>
</dbReference>
<name>A0A382LP74_9ZZZZ</name>
<dbReference type="SUPFAM" id="SSF52540">
    <property type="entry name" value="P-loop containing nucleoside triphosphate hydrolases"/>
    <property type="match status" value="1"/>
</dbReference>